<sequence length="387" mass="42771">MQHPHLTDLPDLVQLRRTLHRHPELSGAETATAERIAMQLQKYNPTAILTQVGGTGVVAVFEGENVAAGPTILFRSELDALPIQEENPNLPHLSAAPGVAHLCGHDGHMTILTGLASLLQKYELSKGRVVLLFQPAEETGAGAWDMLQEERLLDLQPDYVFALHNLPGKPLHQVVVRENVFAAASTGMIVELQGYPSHAAEPENGLNPGEAMAEIILAFNQVIRQKEQFEDLSLLTVIHARLGDVAFGTNPGYGTVMATLRSYQTADLQKLKNLAEQQVQQIAKKYGQKYKIRFVEEFPATVNHKMAVDLVRKASENLHLKVKEAEQPFRWSEDFGHFTAKYTGAFFGLGAGVSQPQLHHANYDFPDEIISTGATLFYEIVQQILHP</sequence>
<dbReference type="Proteomes" id="UP001207228">
    <property type="component" value="Unassembled WGS sequence"/>
</dbReference>
<dbReference type="RefSeq" id="WP_266051276.1">
    <property type="nucleotide sequence ID" value="NZ_JAPFQO010000002.1"/>
</dbReference>
<dbReference type="InterPro" id="IPR002933">
    <property type="entry name" value="Peptidase_M20"/>
</dbReference>
<dbReference type="SUPFAM" id="SSF55031">
    <property type="entry name" value="Bacterial exopeptidase dimerisation domain"/>
    <property type="match status" value="1"/>
</dbReference>
<proteinExistence type="predicted"/>
<keyword evidence="1" id="KW-0378">Hydrolase</keyword>
<dbReference type="InterPro" id="IPR017439">
    <property type="entry name" value="Amidohydrolase"/>
</dbReference>
<evidence type="ECO:0000313" key="3">
    <source>
        <dbReference type="EMBL" id="MCX2739220.1"/>
    </source>
</evidence>
<reference evidence="3 4" key="1">
    <citation type="submission" date="2022-11" db="EMBL/GenBank/DDBJ databases">
        <title>The characterization of three novel Bacteroidetes species and genomic analysis of their roles in tidal elemental geochemical cycles.</title>
        <authorList>
            <person name="Ma K.-J."/>
        </authorList>
    </citation>
    <scope>NUCLEOTIDE SEQUENCE [LARGE SCALE GENOMIC DNA]</scope>
    <source>
        <strain evidence="3 4">M82</strain>
    </source>
</reference>
<evidence type="ECO:0000259" key="2">
    <source>
        <dbReference type="Pfam" id="PF07687"/>
    </source>
</evidence>
<dbReference type="PANTHER" id="PTHR11014">
    <property type="entry name" value="PEPTIDASE M20 FAMILY MEMBER"/>
    <property type="match status" value="1"/>
</dbReference>
<dbReference type="NCBIfam" id="TIGR01891">
    <property type="entry name" value="amidohydrolases"/>
    <property type="match status" value="1"/>
</dbReference>
<accession>A0ABT3RBU1</accession>
<dbReference type="PIRSF" id="PIRSF005962">
    <property type="entry name" value="Pept_M20D_amidohydro"/>
    <property type="match status" value="1"/>
</dbReference>
<dbReference type="Gene3D" id="3.30.70.360">
    <property type="match status" value="1"/>
</dbReference>
<evidence type="ECO:0000256" key="1">
    <source>
        <dbReference type="ARBA" id="ARBA00022801"/>
    </source>
</evidence>
<dbReference type="Gene3D" id="3.40.630.10">
    <property type="entry name" value="Zn peptidases"/>
    <property type="match status" value="1"/>
</dbReference>
<dbReference type="InterPro" id="IPR011650">
    <property type="entry name" value="Peptidase_M20_dimer"/>
</dbReference>
<organism evidence="3 4">
    <name type="scientific">Pontibacter anaerobius</name>
    <dbReference type="NCBI Taxonomy" id="2993940"/>
    <lineage>
        <taxon>Bacteria</taxon>
        <taxon>Pseudomonadati</taxon>
        <taxon>Bacteroidota</taxon>
        <taxon>Cytophagia</taxon>
        <taxon>Cytophagales</taxon>
        <taxon>Hymenobacteraceae</taxon>
        <taxon>Pontibacter</taxon>
    </lineage>
</organism>
<dbReference type="SUPFAM" id="SSF53187">
    <property type="entry name" value="Zn-dependent exopeptidases"/>
    <property type="match status" value="1"/>
</dbReference>
<dbReference type="EMBL" id="JAPFQO010000002">
    <property type="protein sequence ID" value="MCX2739220.1"/>
    <property type="molecule type" value="Genomic_DNA"/>
</dbReference>
<evidence type="ECO:0000313" key="4">
    <source>
        <dbReference type="Proteomes" id="UP001207228"/>
    </source>
</evidence>
<gene>
    <name evidence="3" type="ORF">OO017_04610</name>
</gene>
<dbReference type="Pfam" id="PF07687">
    <property type="entry name" value="M20_dimer"/>
    <property type="match status" value="1"/>
</dbReference>
<comment type="caution">
    <text evidence="3">The sequence shown here is derived from an EMBL/GenBank/DDBJ whole genome shotgun (WGS) entry which is preliminary data.</text>
</comment>
<name>A0ABT3RBU1_9BACT</name>
<dbReference type="PANTHER" id="PTHR11014:SF169">
    <property type="entry name" value="CLAN MH, FAMILY M20, PEPTIDASE T-LIKE METALLOPEPTIDASE"/>
    <property type="match status" value="1"/>
</dbReference>
<feature type="domain" description="Peptidase M20 dimerisation" evidence="2">
    <location>
        <begin position="186"/>
        <end position="286"/>
    </location>
</feature>
<keyword evidence="4" id="KW-1185">Reference proteome</keyword>
<dbReference type="Pfam" id="PF01546">
    <property type="entry name" value="Peptidase_M20"/>
    <property type="match status" value="1"/>
</dbReference>
<dbReference type="InterPro" id="IPR036264">
    <property type="entry name" value="Bact_exopeptidase_dim_dom"/>
</dbReference>
<protein>
    <submittedName>
        <fullName evidence="3">Amidohydrolase</fullName>
    </submittedName>
</protein>